<evidence type="ECO:0000259" key="1">
    <source>
        <dbReference type="Pfam" id="PF14512"/>
    </source>
</evidence>
<comment type="caution">
    <text evidence="2">The sequence shown here is derived from an EMBL/GenBank/DDBJ whole genome shotgun (WGS) entry which is preliminary data.</text>
</comment>
<dbReference type="RefSeq" id="WP_186908497.1">
    <property type="nucleotide sequence ID" value="NZ_JACOPP010000022.1"/>
</dbReference>
<dbReference type="Gene3D" id="3.40.109.10">
    <property type="entry name" value="NADH Oxidase"/>
    <property type="match status" value="1"/>
</dbReference>
<dbReference type="Gene3D" id="3.40.109.30">
    <property type="entry name" value="putative nitroreductase (tm1586), domain 2"/>
    <property type="match status" value="1"/>
</dbReference>
<feature type="domain" description="Putative nitroreductase TM1586" evidence="1">
    <location>
        <begin position="3"/>
        <end position="220"/>
    </location>
</feature>
<dbReference type="GO" id="GO:0016491">
    <property type="term" value="F:oxidoreductase activity"/>
    <property type="evidence" value="ECO:0007669"/>
    <property type="project" value="InterPro"/>
</dbReference>
<proteinExistence type="predicted"/>
<keyword evidence="3" id="KW-1185">Reference proteome</keyword>
<evidence type="ECO:0000313" key="3">
    <source>
        <dbReference type="Proteomes" id="UP000661435"/>
    </source>
</evidence>
<evidence type="ECO:0000313" key="2">
    <source>
        <dbReference type="EMBL" id="MBC5734673.1"/>
    </source>
</evidence>
<accession>A0A8J6MFF2</accession>
<dbReference type="AlphaFoldDB" id="A0A8J6MFF2"/>
<organism evidence="2 3">
    <name type="scientific">Lawsonibacter hominis</name>
    <dbReference type="NCBI Taxonomy" id="2763053"/>
    <lineage>
        <taxon>Bacteria</taxon>
        <taxon>Bacillati</taxon>
        <taxon>Bacillota</taxon>
        <taxon>Clostridia</taxon>
        <taxon>Eubacteriales</taxon>
        <taxon>Oscillospiraceae</taxon>
        <taxon>Lawsonibacter</taxon>
    </lineage>
</organism>
<sequence length="235" mass="25638">MRAAIRNRISRRSYLQTPIAAELQEDIRAGVDGLNRESGLAFAFAEDAGKAFTSMRKSYGMFSGVRSVIVLKGAADLPDLAEKLGYYGEQLMLDLTDMGLGTCWVGGTFDRGQFAIPNGETMLCVITVGHVAEQSTKEKLIRHALSRKRKPVSQRLRGYETAPAWVLAAMEAVRLAPSAVNRQKPVFTYDGGTVTAAVDASRAMDWIDLGIAKLHFAEAAGGRFTFGQDGRFLKE</sequence>
<dbReference type="EMBL" id="JACOPP010000022">
    <property type="protein sequence ID" value="MBC5734673.1"/>
    <property type="molecule type" value="Genomic_DNA"/>
</dbReference>
<protein>
    <submittedName>
        <fullName evidence="2">Nitroreductase family protein</fullName>
    </submittedName>
</protein>
<dbReference type="InterPro" id="IPR000415">
    <property type="entry name" value="Nitroreductase-like"/>
</dbReference>
<name>A0A8J6MFF2_9FIRM</name>
<dbReference type="Proteomes" id="UP000661435">
    <property type="component" value="Unassembled WGS sequence"/>
</dbReference>
<dbReference type="SUPFAM" id="SSF55469">
    <property type="entry name" value="FMN-dependent nitroreductase-like"/>
    <property type="match status" value="1"/>
</dbReference>
<gene>
    <name evidence="2" type="ORF">H8S57_13210</name>
</gene>
<dbReference type="Pfam" id="PF14512">
    <property type="entry name" value="TM1586_NiRdase"/>
    <property type="match status" value="1"/>
</dbReference>
<dbReference type="InterPro" id="IPR029478">
    <property type="entry name" value="TM1586_NiRdase"/>
</dbReference>
<reference evidence="2" key="1">
    <citation type="submission" date="2020-08" db="EMBL/GenBank/DDBJ databases">
        <title>Genome public.</title>
        <authorList>
            <person name="Liu C."/>
            <person name="Sun Q."/>
        </authorList>
    </citation>
    <scope>NUCLEOTIDE SEQUENCE</scope>
    <source>
        <strain evidence="2">NSJ-51</strain>
    </source>
</reference>